<comment type="caution">
    <text evidence="4">The sequence shown here is derived from an EMBL/GenBank/DDBJ whole genome shotgun (WGS) entry which is preliminary data.</text>
</comment>
<feature type="region of interest" description="Disordered" evidence="2">
    <location>
        <begin position="229"/>
        <end position="327"/>
    </location>
</feature>
<dbReference type="Proteomes" id="UP000249169">
    <property type="component" value="Unassembled WGS sequence"/>
</dbReference>
<proteinExistence type="predicted"/>
<protein>
    <recommendedName>
        <fullName evidence="6">Mechanosensitive ion channel MscS porin domain-containing protein</fullName>
    </recommendedName>
</protein>
<feature type="chain" id="PRO_5016394169" description="Mechanosensitive ion channel MscS porin domain-containing protein" evidence="3">
    <location>
        <begin position="18"/>
        <end position="359"/>
    </location>
</feature>
<evidence type="ECO:0000256" key="1">
    <source>
        <dbReference type="SAM" id="Coils"/>
    </source>
</evidence>
<keyword evidence="3" id="KW-0732">Signal</keyword>
<keyword evidence="5" id="KW-1185">Reference proteome</keyword>
<feature type="signal peptide" evidence="3">
    <location>
        <begin position="1"/>
        <end position="17"/>
    </location>
</feature>
<evidence type="ECO:0000313" key="4">
    <source>
        <dbReference type="EMBL" id="RAL20559.1"/>
    </source>
</evidence>
<name>A0A328C1R1_9DELT</name>
<organism evidence="4 5">
    <name type="scientific">Lujinxingia litoralis</name>
    <dbReference type="NCBI Taxonomy" id="2211119"/>
    <lineage>
        <taxon>Bacteria</taxon>
        <taxon>Deltaproteobacteria</taxon>
        <taxon>Bradymonadales</taxon>
        <taxon>Lujinxingiaceae</taxon>
        <taxon>Lujinxingia</taxon>
    </lineage>
</organism>
<evidence type="ECO:0008006" key="6">
    <source>
        <dbReference type="Google" id="ProtNLM"/>
    </source>
</evidence>
<evidence type="ECO:0000313" key="5">
    <source>
        <dbReference type="Proteomes" id="UP000249169"/>
    </source>
</evidence>
<evidence type="ECO:0000256" key="2">
    <source>
        <dbReference type="SAM" id="MobiDB-lite"/>
    </source>
</evidence>
<evidence type="ECO:0000256" key="3">
    <source>
        <dbReference type="SAM" id="SignalP"/>
    </source>
</evidence>
<dbReference type="EMBL" id="QHKO01000009">
    <property type="protein sequence ID" value="RAL20559.1"/>
    <property type="molecule type" value="Genomic_DNA"/>
</dbReference>
<dbReference type="AlphaFoldDB" id="A0A328C1R1"/>
<feature type="coiled-coil region" evidence="1">
    <location>
        <begin position="181"/>
        <end position="222"/>
    </location>
</feature>
<feature type="compositionally biased region" description="Acidic residues" evidence="2">
    <location>
        <begin position="282"/>
        <end position="296"/>
    </location>
</feature>
<reference evidence="4 5" key="1">
    <citation type="submission" date="2018-05" db="EMBL/GenBank/DDBJ databases">
        <title>Lujinxingia marina gen. nov. sp. nov., a new facultative anaerobic member of the class Deltaproteobacteria, and proposal of Lujinxingaceae fam. nov.</title>
        <authorList>
            <person name="Li C.-M."/>
        </authorList>
    </citation>
    <scope>NUCLEOTIDE SEQUENCE [LARGE SCALE GENOMIC DNA]</scope>
    <source>
        <strain evidence="4 5">B210</strain>
    </source>
</reference>
<accession>A0A328C1R1</accession>
<gene>
    <name evidence="4" type="ORF">DL240_16105</name>
</gene>
<feature type="coiled-coil region" evidence="1">
    <location>
        <begin position="27"/>
        <end position="61"/>
    </location>
</feature>
<keyword evidence="1" id="KW-0175">Coiled coil</keyword>
<sequence>MLGLIIALLLWCGAAYAQSPGPPRQLWEQRQEELVEAEARLEAALSEYQKSVERVEKLKRDEASGQASRRELEAALRASHGLLEGVQDLQIAVLTGQEALEQARQALVDELARRQRSLEGELARARGPEQTRLIAELNRLSQERTRLDAVPHQVDPERVSRIIAQARQVEGGHPRDLLAVADELEDTEAQLRQRLGAVDARLQELERSRQLMRRARDFSERERFFEENNRARQIVRQGGDSRPTDATDDGSNSDQPAPGDMESGADPEVGAPSEGGSAPDWDGADETPEPDFEGSDETLVIESLVDPEQMSEPASSLSPGATERSLRTLRRERRALQAQVEELRERARELREQAEEAWR</sequence>